<name>A0A2G9QMM9_AQUCT</name>
<dbReference type="EMBL" id="KV960349">
    <property type="protein sequence ID" value="PIO16361.1"/>
    <property type="molecule type" value="Genomic_DNA"/>
</dbReference>
<evidence type="ECO:0000256" key="3">
    <source>
        <dbReference type="ARBA" id="ARBA00022989"/>
    </source>
</evidence>
<evidence type="ECO:0000256" key="1">
    <source>
        <dbReference type="ARBA" id="ARBA00004141"/>
    </source>
</evidence>
<evidence type="ECO:0000256" key="5">
    <source>
        <dbReference type="ARBA" id="ARBA00023136"/>
    </source>
</evidence>
<evidence type="ECO:0008006" key="11">
    <source>
        <dbReference type="Google" id="ProtNLM"/>
    </source>
</evidence>
<evidence type="ECO:0000313" key="10">
    <source>
        <dbReference type="Proteomes" id="UP000228934"/>
    </source>
</evidence>
<accession>A0A2G9QMM9</accession>
<dbReference type="PANTHER" id="PTHR48018">
    <property type="entry name" value="OLFACTORY RECEPTOR"/>
    <property type="match status" value="1"/>
</dbReference>
<evidence type="ECO:0000313" key="9">
    <source>
        <dbReference type="EMBL" id="PIO16361.1"/>
    </source>
</evidence>
<evidence type="ECO:0000256" key="6">
    <source>
        <dbReference type="ARBA" id="ARBA00023170"/>
    </source>
</evidence>
<keyword evidence="4" id="KW-0297">G-protein coupled receptor</keyword>
<keyword evidence="5 8" id="KW-0472">Membrane</keyword>
<dbReference type="SUPFAM" id="SSF81321">
    <property type="entry name" value="Family A G protein-coupled receptor-like"/>
    <property type="match status" value="1"/>
</dbReference>
<evidence type="ECO:0000256" key="8">
    <source>
        <dbReference type="SAM" id="Phobius"/>
    </source>
</evidence>
<dbReference type="GO" id="GO:0016020">
    <property type="term" value="C:membrane"/>
    <property type="evidence" value="ECO:0007669"/>
    <property type="project" value="UniProtKB-SubCell"/>
</dbReference>
<dbReference type="InterPro" id="IPR000725">
    <property type="entry name" value="Olfact_rcpt"/>
</dbReference>
<dbReference type="Pfam" id="PF13853">
    <property type="entry name" value="7tm_4"/>
    <property type="match status" value="1"/>
</dbReference>
<dbReference type="Proteomes" id="UP000228934">
    <property type="component" value="Unassembled WGS sequence"/>
</dbReference>
<dbReference type="Gene3D" id="1.20.1070.10">
    <property type="entry name" value="Rhodopsin 7-helix transmembrane proteins"/>
    <property type="match status" value="2"/>
</dbReference>
<protein>
    <recommendedName>
        <fullName evidence="11">G-protein coupled receptors family 1 profile domain-containing protein</fullName>
    </recommendedName>
</protein>
<keyword evidence="6" id="KW-0675">Receptor</keyword>
<evidence type="ECO:0000256" key="7">
    <source>
        <dbReference type="ARBA" id="ARBA00023224"/>
    </source>
</evidence>
<dbReference type="PRINTS" id="PR00245">
    <property type="entry name" value="OLFACTORYR"/>
</dbReference>
<comment type="subcellular location">
    <subcellularLocation>
        <location evidence="1">Membrane</location>
        <topology evidence="1">Multi-pass membrane protein</topology>
    </subcellularLocation>
</comment>
<proteinExistence type="predicted"/>
<feature type="transmembrane region" description="Helical" evidence="8">
    <location>
        <begin position="78"/>
        <end position="102"/>
    </location>
</feature>
<dbReference type="AlphaFoldDB" id="A0A2G9QMM9"/>
<evidence type="ECO:0000256" key="4">
    <source>
        <dbReference type="ARBA" id="ARBA00023040"/>
    </source>
</evidence>
<dbReference type="GO" id="GO:0004930">
    <property type="term" value="F:G protein-coupled receptor activity"/>
    <property type="evidence" value="ECO:0007669"/>
    <property type="project" value="UniProtKB-KW"/>
</dbReference>
<feature type="transmembrane region" description="Helical" evidence="8">
    <location>
        <begin position="20"/>
        <end position="48"/>
    </location>
</feature>
<evidence type="ECO:0000256" key="2">
    <source>
        <dbReference type="ARBA" id="ARBA00022692"/>
    </source>
</evidence>
<sequence length="153" mass="17696">MGNRTLLNELFLSGLSDLPALQLPLFLFFLLIYLFTIFWNLLIIFLIVTNSHLHVPMYFFIGNLAVLKIQAKGNRSKVFSTCTSHLTVVFVYFGSIFFNYFWPSTYRNSSGDKVVSVFYTVILPLLNPLIYSLRNKDFKKTFHSGFGMIFPPK</sequence>
<dbReference type="GO" id="GO:0004984">
    <property type="term" value="F:olfactory receptor activity"/>
    <property type="evidence" value="ECO:0007669"/>
    <property type="project" value="InterPro"/>
</dbReference>
<organism evidence="9 10">
    <name type="scientific">Aquarana catesbeiana</name>
    <name type="common">American bullfrog</name>
    <name type="synonym">Rana catesbeiana</name>
    <dbReference type="NCBI Taxonomy" id="8400"/>
    <lineage>
        <taxon>Eukaryota</taxon>
        <taxon>Metazoa</taxon>
        <taxon>Chordata</taxon>
        <taxon>Craniata</taxon>
        <taxon>Vertebrata</taxon>
        <taxon>Euteleostomi</taxon>
        <taxon>Amphibia</taxon>
        <taxon>Batrachia</taxon>
        <taxon>Anura</taxon>
        <taxon>Neobatrachia</taxon>
        <taxon>Ranoidea</taxon>
        <taxon>Ranidae</taxon>
        <taxon>Aquarana</taxon>
    </lineage>
</organism>
<gene>
    <name evidence="9" type="ORF">AB205_0067660</name>
</gene>
<keyword evidence="10" id="KW-1185">Reference proteome</keyword>
<keyword evidence="3 8" id="KW-1133">Transmembrane helix</keyword>
<keyword evidence="2 8" id="KW-0812">Transmembrane</keyword>
<keyword evidence="7" id="KW-0807">Transducer</keyword>
<feature type="transmembrane region" description="Helical" evidence="8">
    <location>
        <begin position="114"/>
        <end position="133"/>
    </location>
</feature>
<reference evidence="10" key="1">
    <citation type="journal article" date="2017" name="Nat. Commun.">
        <title>The North American bullfrog draft genome provides insight into hormonal regulation of long noncoding RNA.</title>
        <authorList>
            <person name="Hammond S.A."/>
            <person name="Warren R.L."/>
            <person name="Vandervalk B.P."/>
            <person name="Kucuk E."/>
            <person name="Khan H."/>
            <person name="Gibb E.A."/>
            <person name="Pandoh P."/>
            <person name="Kirk H."/>
            <person name="Zhao Y."/>
            <person name="Jones M."/>
            <person name="Mungall A.J."/>
            <person name="Coope R."/>
            <person name="Pleasance S."/>
            <person name="Moore R.A."/>
            <person name="Holt R.A."/>
            <person name="Round J.M."/>
            <person name="Ohora S."/>
            <person name="Walle B.V."/>
            <person name="Veldhoen N."/>
            <person name="Helbing C.C."/>
            <person name="Birol I."/>
        </authorList>
    </citation>
    <scope>NUCLEOTIDE SEQUENCE [LARGE SCALE GENOMIC DNA]</scope>
</reference>
<dbReference type="OrthoDB" id="9975554at2759"/>